<evidence type="ECO:0000259" key="2">
    <source>
        <dbReference type="Pfam" id="PF01243"/>
    </source>
</evidence>
<dbReference type="SUPFAM" id="SSF50475">
    <property type="entry name" value="FMN-binding split barrel"/>
    <property type="match status" value="1"/>
</dbReference>
<sequence length="182" mass="20433">MSTSGVAVTVWASRNPHKPVRTHSRTNTRINESAHTAWPVWAHHCSMELDKALEFVRANPRAVLLTYRPDGGPQMSPVIVGVDSEGYVVVSTRETAIKTRNIRQNPQVGFCVFTEGFFGPWVQLEGRAEIVSLPDAMDHLIAYYRGISGEHPDWDDYRSAMEREQRVIVRVALDRAGPDLHG</sequence>
<gene>
    <name evidence="3" type="ORF">SAMN05421505_112202</name>
</gene>
<dbReference type="PANTHER" id="PTHR35176:SF2">
    <property type="entry name" value="F420H(2)-DEPENDENT REDUCTASE RV1155"/>
    <property type="match status" value="1"/>
</dbReference>
<name>A0A1G8AMB4_9ACTN</name>
<protein>
    <submittedName>
        <fullName evidence="3">PPOX class probable F420-dependent enzyme</fullName>
    </submittedName>
</protein>
<dbReference type="NCBIfam" id="TIGR03618">
    <property type="entry name" value="Rv1155_F420"/>
    <property type="match status" value="1"/>
</dbReference>
<dbReference type="InterPro" id="IPR011576">
    <property type="entry name" value="Pyridox_Oxase_N"/>
</dbReference>
<reference evidence="3 4" key="1">
    <citation type="submission" date="2016-10" db="EMBL/GenBank/DDBJ databases">
        <authorList>
            <person name="de Groot N.N."/>
        </authorList>
    </citation>
    <scope>NUCLEOTIDE SEQUENCE [LARGE SCALE GENOMIC DNA]</scope>
    <source>
        <strain evidence="3 4">CPCC 201354</strain>
    </source>
</reference>
<dbReference type="EMBL" id="FNCN01000012">
    <property type="protein sequence ID" value="SDH21460.1"/>
    <property type="molecule type" value="Genomic_DNA"/>
</dbReference>
<evidence type="ECO:0000313" key="3">
    <source>
        <dbReference type="EMBL" id="SDH21460.1"/>
    </source>
</evidence>
<dbReference type="GO" id="GO:0016627">
    <property type="term" value="F:oxidoreductase activity, acting on the CH-CH group of donors"/>
    <property type="evidence" value="ECO:0007669"/>
    <property type="project" value="TreeGrafter"/>
</dbReference>
<dbReference type="Gene3D" id="2.30.110.10">
    <property type="entry name" value="Electron Transport, Fmn-binding Protein, Chain A"/>
    <property type="match status" value="1"/>
</dbReference>
<dbReference type="InterPro" id="IPR052019">
    <property type="entry name" value="F420H2_bilvrd_red/Heme_oxyg"/>
</dbReference>
<organism evidence="3 4">
    <name type="scientific">Sinosporangium album</name>
    <dbReference type="NCBI Taxonomy" id="504805"/>
    <lineage>
        <taxon>Bacteria</taxon>
        <taxon>Bacillati</taxon>
        <taxon>Actinomycetota</taxon>
        <taxon>Actinomycetes</taxon>
        <taxon>Streptosporangiales</taxon>
        <taxon>Streptosporangiaceae</taxon>
        <taxon>Sinosporangium</taxon>
    </lineage>
</organism>
<dbReference type="PANTHER" id="PTHR35176">
    <property type="entry name" value="HEME OXYGENASE HI_0854-RELATED"/>
    <property type="match status" value="1"/>
</dbReference>
<dbReference type="InterPro" id="IPR019920">
    <property type="entry name" value="F420-binding_dom_put"/>
</dbReference>
<keyword evidence="4" id="KW-1185">Reference proteome</keyword>
<accession>A0A1G8AMB4</accession>
<dbReference type="GO" id="GO:0005829">
    <property type="term" value="C:cytosol"/>
    <property type="evidence" value="ECO:0007669"/>
    <property type="project" value="TreeGrafter"/>
</dbReference>
<keyword evidence="1" id="KW-0560">Oxidoreductase</keyword>
<dbReference type="Pfam" id="PF01243">
    <property type="entry name" value="PNPOx_N"/>
    <property type="match status" value="1"/>
</dbReference>
<dbReference type="GO" id="GO:0070967">
    <property type="term" value="F:coenzyme F420 binding"/>
    <property type="evidence" value="ECO:0007669"/>
    <property type="project" value="TreeGrafter"/>
</dbReference>
<feature type="domain" description="Pyridoxamine 5'-phosphate oxidase N-terminal" evidence="2">
    <location>
        <begin position="50"/>
        <end position="171"/>
    </location>
</feature>
<dbReference type="STRING" id="504805.SAMN05421505_112202"/>
<evidence type="ECO:0000256" key="1">
    <source>
        <dbReference type="ARBA" id="ARBA00023002"/>
    </source>
</evidence>
<dbReference type="Proteomes" id="UP000198923">
    <property type="component" value="Unassembled WGS sequence"/>
</dbReference>
<dbReference type="InterPro" id="IPR012349">
    <property type="entry name" value="Split_barrel_FMN-bd"/>
</dbReference>
<proteinExistence type="predicted"/>
<dbReference type="AlphaFoldDB" id="A0A1G8AMB4"/>
<evidence type="ECO:0000313" key="4">
    <source>
        <dbReference type="Proteomes" id="UP000198923"/>
    </source>
</evidence>